<keyword evidence="4" id="KW-1185">Reference proteome</keyword>
<keyword evidence="2" id="KW-0472">Membrane</keyword>
<dbReference type="VEuPathDB" id="TriTrypDB:TcIL3000_0_45510"/>
<reference evidence="4" key="1">
    <citation type="submission" date="2011-07" db="EMBL/GenBank/DDBJ databases">
        <title>Divergent evolution of antigenic variation in African trypanosomes.</title>
        <authorList>
            <person name="Jackson A.P."/>
            <person name="Berry A."/>
            <person name="Allison H.C."/>
            <person name="Burton P."/>
            <person name="Anderson J."/>
            <person name="Aslett M."/>
            <person name="Brown R."/>
            <person name="Corton N."/>
            <person name="Harris D."/>
            <person name="Hauser H."/>
            <person name="Gamble J."/>
            <person name="Gilderthorp R."/>
            <person name="McQuillan J."/>
            <person name="Quail M.A."/>
            <person name="Sanders M."/>
            <person name="Van Tonder A."/>
            <person name="Ginger M.L."/>
            <person name="Donelson J.E."/>
            <person name="Field M.C."/>
            <person name="Barry J.D."/>
            <person name="Berriman M."/>
            <person name="Hertz-Fowler C."/>
        </authorList>
    </citation>
    <scope>NUCLEOTIDE SEQUENCE [LARGE SCALE GENOMIC DNA]</scope>
    <source>
        <strain evidence="4">IL3000</strain>
    </source>
</reference>
<name>F9W9G0_TRYCI</name>
<dbReference type="EMBL" id="CAEQ01001304">
    <property type="protein sequence ID" value="CCD13860.1"/>
    <property type="molecule type" value="Genomic_DNA"/>
</dbReference>
<feature type="compositionally biased region" description="Acidic residues" evidence="1">
    <location>
        <begin position="592"/>
        <end position="602"/>
    </location>
</feature>
<evidence type="ECO:0000313" key="3">
    <source>
        <dbReference type="EMBL" id="CCD13860.1"/>
    </source>
</evidence>
<evidence type="ECO:0000256" key="1">
    <source>
        <dbReference type="SAM" id="MobiDB-lite"/>
    </source>
</evidence>
<proteinExistence type="predicted"/>
<dbReference type="AlphaFoldDB" id="F9W9G0"/>
<dbReference type="InterPro" id="IPR021057">
    <property type="entry name" value="Trypano_invariant_glycop"/>
</dbReference>
<dbReference type="Pfam" id="PF11727">
    <property type="entry name" value="ISG65-75"/>
    <property type="match status" value="1"/>
</dbReference>
<sequence>MKLILEAAGRRADLLKKLVGSYHKKLNNSIKKAPKKKPALKNSETVQEAHRRMHNLSKESRDAWKRARHRESSAMKKITEVIQQHCVGTGSGGSGKSEGQVESKNCDSSVLSVTTTGSEKAGHNYAIQCGNMSISDVEKSVSHQSMDDALKRWNKSKPKPDTKNLTQCSSEHHDGKEPLVEGPCTVLESWLWDYEETKNAVKRLHRAFRVAAAVYGYIEQIIGGTHPPHPLNATVEAEHKKAEEEEMEESGLHDTAEESMKRAAETKRRSEEMQKAWEMREKRREAKGGAHGVASEEVSVAEDAGNHSFEGGNEEPREADEFEVQPEETLAIADAEVGPPDNETEPESGKSKNKAGKGGRDDGNASDDDPANSESKGGSSAATWVVAIIIPLILLLIGIGVFTFLRRRRIARMQANAGAAMGTEVPGQFTKAGSDAAAQNKTYKQTKGFKMDDDPEDPEIAAVPVKGARRARANRDLDDPESAAVPVKSARRTKANRDLDDPESTAVPVKSARRAKANRDLDDPESTAVPVKSARRAKANRDLDDPESTAVPVKSARRTKANREQSPEDAGCVDEAEGAAPKKPKKNSRGLEEDDLDSAEDVEYVRRGKTTP</sequence>
<accession>F9W9G0</accession>
<evidence type="ECO:0000313" key="4">
    <source>
        <dbReference type="Proteomes" id="UP000000702"/>
    </source>
</evidence>
<feature type="region of interest" description="Disordered" evidence="1">
    <location>
        <begin position="238"/>
        <end position="380"/>
    </location>
</feature>
<comment type="caution">
    <text evidence="3">The sequence shown here is derived from an EMBL/GenBank/DDBJ whole genome shotgun (WGS) entry which is preliminary data.</text>
</comment>
<feature type="region of interest" description="Disordered" evidence="1">
    <location>
        <begin position="446"/>
        <end position="612"/>
    </location>
</feature>
<organism evidence="3 4">
    <name type="scientific">Trypanosoma congolense (strain IL3000)</name>
    <dbReference type="NCBI Taxonomy" id="1068625"/>
    <lineage>
        <taxon>Eukaryota</taxon>
        <taxon>Discoba</taxon>
        <taxon>Euglenozoa</taxon>
        <taxon>Kinetoplastea</taxon>
        <taxon>Metakinetoplastina</taxon>
        <taxon>Trypanosomatida</taxon>
        <taxon>Trypanosomatidae</taxon>
        <taxon>Trypanosoma</taxon>
        <taxon>Nannomonas</taxon>
    </lineage>
</organism>
<feature type="compositionally biased region" description="Acidic residues" evidence="1">
    <location>
        <begin position="317"/>
        <end position="326"/>
    </location>
</feature>
<protein>
    <submittedName>
        <fullName evidence="3">WGS project CAEQ00000000 data, annotated contig 1856</fullName>
    </submittedName>
</protein>
<feature type="region of interest" description="Disordered" evidence="1">
    <location>
        <begin position="152"/>
        <end position="177"/>
    </location>
</feature>
<gene>
    <name evidence="3" type="ORF">TCIL3000_0_45510</name>
</gene>
<feature type="compositionally biased region" description="Basic and acidic residues" evidence="1">
    <location>
        <begin position="250"/>
        <end position="288"/>
    </location>
</feature>
<reference evidence="3 4" key="2">
    <citation type="journal article" date="2012" name="Proc. Natl. Acad. Sci. U.S.A.">
        <title>Antigenic diversity is generated by distinct evolutionary mechanisms in African trypanosome species.</title>
        <authorList>
            <person name="Jackson A.P."/>
            <person name="Berry A."/>
            <person name="Aslett M."/>
            <person name="Allison H.C."/>
            <person name="Burton P."/>
            <person name="Vavrova-Anderson J."/>
            <person name="Brown R."/>
            <person name="Browne H."/>
            <person name="Corton N."/>
            <person name="Hauser H."/>
            <person name="Gamble J."/>
            <person name="Gilderthorp R."/>
            <person name="Marcello L."/>
            <person name="McQuillan J."/>
            <person name="Otto T.D."/>
            <person name="Quail M.A."/>
            <person name="Sanders M.J."/>
            <person name="van Tonder A."/>
            <person name="Ginger M.L."/>
            <person name="Field M.C."/>
            <person name="Barry J.D."/>
            <person name="Hertz-Fowler C."/>
            <person name="Berriman M."/>
        </authorList>
    </citation>
    <scope>NUCLEOTIDE SEQUENCE [LARGE SCALE GENOMIC DNA]</scope>
    <source>
        <strain evidence="3 4">IL3000</strain>
    </source>
</reference>
<feature type="region of interest" description="Disordered" evidence="1">
    <location>
        <begin position="86"/>
        <end position="106"/>
    </location>
</feature>
<evidence type="ECO:0000256" key="2">
    <source>
        <dbReference type="SAM" id="Phobius"/>
    </source>
</evidence>
<dbReference type="Proteomes" id="UP000000702">
    <property type="component" value="Unassembled WGS sequence"/>
</dbReference>
<feature type="transmembrane region" description="Helical" evidence="2">
    <location>
        <begin position="381"/>
        <end position="405"/>
    </location>
</feature>
<keyword evidence="2" id="KW-0812">Transmembrane</keyword>
<keyword evidence="2" id="KW-1133">Transmembrane helix</keyword>